<evidence type="ECO:0000313" key="8">
    <source>
        <dbReference type="Proteomes" id="UP000756346"/>
    </source>
</evidence>
<evidence type="ECO:0000256" key="2">
    <source>
        <dbReference type="ARBA" id="ARBA00022692"/>
    </source>
</evidence>
<feature type="compositionally biased region" description="Low complexity" evidence="5">
    <location>
        <begin position="206"/>
        <end position="249"/>
    </location>
</feature>
<name>A0A9P8YF97_9PEZI</name>
<evidence type="ECO:0000256" key="4">
    <source>
        <dbReference type="ARBA" id="ARBA00023136"/>
    </source>
</evidence>
<dbReference type="Proteomes" id="UP000756346">
    <property type="component" value="Unassembled WGS sequence"/>
</dbReference>
<feature type="transmembrane region" description="Helical" evidence="6">
    <location>
        <begin position="269"/>
        <end position="291"/>
    </location>
</feature>
<comment type="subcellular location">
    <subcellularLocation>
        <location evidence="1">Membrane</location>
        <topology evidence="1">Single-pass membrane protein</topology>
    </subcellularLocation>
</comment>
<reference evidence="7" key="1">
    <citation type="journal article" date="2021" name="Nat. Commun.">
        <title>Genetic determinants of endophytism in the Arabidopsis root mycobiome.</title>
        <authorList>
            <person name="Mesny F."/>
            <person name="Miyauchi S."/>
            <person name="Thiergart T."/>
            <person name="Pickel B."/>
            <person name="Atanasova L."/>
            <person name="Karlsson M."/>
            <person name="Huettel B."/>
            <person name="Barry K.W."/>
            <person name="Haridas S."/>
            <person name="Chen C."/>
            <person name="Bauer D."/>
            <person name="Andreopoulos W."/>
            <person name="Pangilinan J."/>
            <person name="LaButti K."/>
            <person name="Riley R."/>
            <person name="Lipzen A."/>
            <person name="Clum A."/>
            <person name="Drula E."/>
            <person name="Henrissat B."/>
            <person name="Kohler A."/>
            <person name="Grigoriev I.V."/>
            <person name="Martin F.M."/>
            <person name="Hacquard S."/>
        </authorList>
    </citation>
    <scope>NUCLEOTIDE SEQUENCE</scope>
    <source>
        <strain evidence="7">MPI-CAGE-CH-0230</strain>
    </source>
</reference>
<comment type="caution">
    <text evidence="7">The sequence shown here is derived from an EMBL/GenBank/DDBJ whole genome shotgun (WGS) entry which is preliminary data.</text>
</comment>
<feature type="compositionally biased region" description="Pro residues" evidence="5">
    <location>
        <begin position="422"/>
        <end position="432"/>
    </location>
</feature>
<keyword evidence="8" id="KW-1185">Reference proteome</keyword>
<keyword evidence="3 6" id="KW-1133">Transmembrane helix</keyword>
<proteinExistence type="predicted"/>
<dbReference type="RefSeq" id="XP_046016030.1">
    <property type="nucleotide sequence ID" value="XM_046160920.1"/>
</dbReference>
<dbReference type="GO" id="GO:0071944">
    <property type="term" value="C:cell periphery"/>
    <property type="evidence" value="ECO:0007669"/>
    <property type="project" value="UniProtKB-ARBA"/>
</dbReference>
<feature type="region of interest" description="Disordered" evidence="5">
    <location>
        <begin position="297"/>
        <end position="459"/>
    </location>
</feature>
<keyword evidence="4 6" id="KW-0472">Membrane</keyword>
<gene>
    <name evidence="7" type="ORF">B0I36DRAFT_382547</name>
</gene>
<evidence type="ECO:0000256" key="6">
    <source>
        <dbReference type="SAM" id="Phobius"/>
    </source>
</evidence>
<dbReference type="EMBL" id="JAGTJQ010000003">
    <property type="protein sequence ID" value="KAH7035937.1"/>
    <property type="molecule type" value="Genomic_DNA"/>
</dbReference>
<organism evidence="7 8">
    <name type="scientific">Microdochium trichocladiopsis</name>
    <dbReference type="NCBI Taxonomy" id="1682393"/>
    <lineage>
        <taxon>Eukaryota</taxon>
        <taxon>Fungi</taxon>
        <taxon>Dikarya</taxon>
        <taxon>Ascomycota</taxon>
        <taxon>Pezizomycotina</taxon>
        <taxon>Sordariomycetes</taxon>
        <taxon>Xylariomycetidae</taxon>
        <taxon>Xylariales</taxon>
        <taxon>Microdochiaceae</taxon>
        <taxon>Microdochium</taxon>
    </lineage>
</organism>
<evidence type="ECO:0000256" key="1">
    <source>
        <dbReference type="ARBA" id="ARBA00004167"/>
    </source>
</evidence>
<feature type="region of interest" description="Disordered" evidence="5">
    <location>
        <begin position="206"/>
        <end position="264"/>
    </location>
</feature>
<dbReference type="AlphaFoldDB" id="A0A9P8YF97"/>
<evidence type="ECO:0000256" key="5">
    <source>
        <dbReference type="SAM" id="MobiDB-lite"/>
    </source>
</evidence>
<feature type="compositionally biased region" description="Low complexity" evidence="5">
    <location>
        <begin position="300"/>
        <end position="312"/>
    </location>
</feature>
<feature type="compositionally biased region" description="Basic and acidic residues" evidence="5">
    <location>
        <begin position="447"/>
        <end position="459"/>
    </location>
</feature>
<dbReference type="GO" id="GO:0016020">
    <property type="term" value="C:membrane"/>
    <property type="evidence" value="ECO:0007669"/>
    <property type="project" value="UniProtKB-SubCell"/>
</dbReference>
<dbReference type="InterPro" id="IPR051694">
    <property type="entry name" value="Immunoregulatory_rcpt-like"/>
</dbReference>
<evidence type="ECO:0000256" key="3">
    <source>
        <dbReference type="ARBA" id="ARBA00022989"/>
    </source>
</evidence>
<feature type="compositionally biased region" description="Low complexity" evidence="5">
    <location>
        <begin position="333"/>
        <end position="342"/>
    </location>
</feature>
<dbReference type="GeneID" id="70190466"/>
<accession>A0A9P8YF97</accession>
<keyword evidence="2 6" id="KW-0812">Transmembrane</keyword>
<protein>
    <submittedName>
        <fullName evidence="7">Uncharacterized protein</fullName>
    </submittedName>
</protein>
<dbReference type="PANTHER" id="PTHR15549">
    <property type="entry name" value="PAIRED IMMUNOGLOBULIN-LIKE TYPE 2 RECEPTOR"/>
    <property type="match status" value="1"/>
</dbReference>
<evidence type="ECO:0000313" key="7">
    <source>
        <dbReference type="EMBL" id="KAH7035937.1"/>
    </source>
</evidence>
<sequence>MMFPSRFLLPTVVAYATSAQGFDLGALFARQTNVPRRTAGLPPDAQITPGPSVAPELLRRDSYWTALVAPDNTCGFLNGENDNPWMCGNSAYSCAIITTSSPPFGRLGCCSSGVCGIKADCVNGGAGLSTRCGAACQSDTETVKCTGGASTLCGSVDFGNGVHDFFCATSGDRTFVTASTTYFGQLGRFFSTSSYAADFNATGAAGQTSTTASSVSTSSSRGPTSTPTTPTTTPAVSSTPDTNLVTVTPSPTPTPAPVNNGSSSTNTGAIAGGVVGGVAVLALVGLAVWLVRRRDKKRNGNNNNNIDNGGHNAPSAYGQHPGGGGGPQPPPQQWQQQQWQHPQHPEMSAVVEHHPGGGVGGWGAANELGAQNKPTPYHKELEASPTGTTDPGTVSVAPYTSVHEVPSPYRPDEAATGAGSPWAPPPPAPPPAVASEAGGDAVGVYGRQEHHRGQFHELS</sequence>
<dbReference type="OrthoDB" id="5347452at2759"/>